<evidence type="ECO:0000256" key="2">
    <source>
        <dbReference type="ARBA" id="ARBA00022801"/>
    </source>
</evidence>
<evidence type="ECO:0000313" key="4">
    <source>
        <dbReference type="EMBL" id="MQS53265.1"/>
    </source>
</evidence>
<dbReference type="AlphaFoldDB" id="A0A5P0ZJT3"/>
<comment type="similarity">
    <text evidence="1">Belongs to the isochorismatase family.</text>
</comment>
<dbReference type="Gene3D" id="3.40.50.850">
    <property type="entry name" value="Isochorismatase-like"/>
    <property type="match status" value="1"/>
</dbReference>
<dbReference type="Proteomes" id="UP000380386">
    <property type="component" value="Unassembled WGS sequence"/>
</dbReference>
<evidence type="ECO:0000256" key="1">
    <source>
        <dbReference type="ARBA" id="ARBA00006336"/>
    </source>
</evidence>
<dbReference type="OrthoDB" id="9785724at2"/>
<name>A0A5P0ZJT3_9LACO</name>
<dbReference type="PANTHER" id="PTHR43540">
    <property type="entry name" value="PEROXYUREIDOACRYLATE/UREIDOACRYLATE AMIDOHYDROLASE-RELATED"/>
    <property type="match status" value="1"/>
</dbReference>
<reference evidence="4 5" key="1">
    <citation type="journal article" date="2019" name="Syst. Appl. Microbiol.">
        <title>Polyphasic characterization of two novel Lactobacillus spp. isolated from blown salami packages: Description of Lactobacillus halodurans sp. nov. and Lactobacillus salsicarnum sp. nov.</title>
        <authorList>
            <person name="Schuster J.A."/>
            <person name="Klingl A."/>
            <person name="Vogel R.F."/>
            <person name="Ehrmann M.A."/>
        </authorList>
    </citation>
    <scope>NUCLEOTIDE SEQUENCE [LARGE SCALE GENOMIC DNA]</scope>
    <source>
        <strain evidence="4 5">TMW 1.2118</strain>
    </source>
</reference>
<evidence type="ECO:0000259" key="3">
    <source>
        <dbReference type="Pfam" id="PF00857"/>
    </source>
</evidence>
<dbReference type="Pfam" id="PF00857">
    <property type="entry name" value="Isochorismatase"/>
    <property type="match status" value="1"/>
</dbReference>
<evidence type="ECO:0000313" key="5">
    <source>
        <dbReference type="Proteomes" id="UP000380386"/>
    </source>
</evidence>
<accession>A0A5P0ZJT3</accession>
<dbReference type="PANTHER" id="PTHR43540:SF14">
    <property type="entry name" value="ISOCHORISMATASE"/>
    <property type="match status" value="1"/>
</dbReference>
<proteinExistence type="inferred from homology"/>
<protein>
    <submittedName>
        <fullName evidence="4">Isochorismatase family protein</fullName>
    </submittedName>
</protein>
<dbReference type="InterPro" id="IPR050272">
    <property type="entry name" value="Isochorismatase-like_hydrls"/>
</dbReference>
<dbReference type="InterPro" id="IPR036380">
    <property type="entry name" value="Isochorismatase-like_sf"/>
</dbReference>
<dbReference type="InterPro" id="IPR000868">
    <property type="entry name" value="Isochorismatase-like_dom"/>
</dbReference>
<dbReference type="GO" id="GO:0016787">
    <property type="term" value="F:hydrolase activity"/>
    <property type="evidence" value="ECO:0007669"/>
    <property type="project" value="UniProtKB-KW"/>
</dbReference>
<keyword evidence="2" id="KW-0378">Hydrolase</keyword>
<gene>
    <name evidence="4" type="ORF">FHL02_09560</name>
</gene>
<organism evidence="4 5">
    <name type="scientific">Companilactobacillus mishanensis</name>
    <dbReference type="NCBI Taxonomy" id="2486008"/>
    <lineage>
        <taxon>Bacteria</taxon>
        <taxon>Bacillati</taxon>
        <taxon>Bacillota</taxon>
        <taxon>Bacilli</taxon>
        <taxon>Lactobacillales</taxon>
        <taxon>Lactobacillaceae</taxon>
        <taxon>Companilactobacillus</taxon>
    </lineage>
</organism>
<dbReference type="EMBL" id="VDFM01000014">
    <property type="protein sequence ID" value="MQS53265.1"/>
    <property type="molecule type" value="Genomic_DNA"/>
</dbReference>
<feature type="domain" description="Isochorismatase-like" evidence="3">
    <location>
        <begin position="7"/>
        <end position="133"/>
    </location>
</feature>
<dbReference type="RefSeq" id="WP_153383761.1">
    <property type="nucleotide sequence ID" value="NZ_VDFM01000014.1"/>
</dbReference>
<dbReference type="SUPFAM" id="SSF52499">
    <property type="entry name" value="Isochorismatase-like hydrolases"/>
    <property type="match status" value="1"/>
</dbReference>
<comment type="caution">
    <text evidence="4">The sequence shown here is derived from an EMBL/GenBank/DDBJ whole genome shotgun (WGS) entry which is preliminary data.</text>
</comment>
<sequence length="162" mass="18923">MTRLAQVLVVMDMQEGYSDCYEFDELVEKINDRISEYREEGHPIIFIQNVDKGTPEGSKEWKIAKKLDYQSDDMTVQKHHLNAFYRTELNDLLSDNDLEQLEICGVETEYCCNATITMAHGLGYQVEMIPGMTTTEDNEQMTAQETIDFYENIWGNHFLRFI</sequence>